<organism evidence="2 3">
    <name type="scientific">Belliella filtrata</name>
    <dbReference type="NCBI Taxonomy" id="2923435"/>
    <lineage>
        <taxon>Bacteria</taxon>
        <taxon>Pseudomonadati</taxon>
        <taxon>Bacteroidota</taxon>
        <taxon>Cytophagia</taxon>
        <taxon>Cytophagales</taxon>
        <taxon>Cyclobacteriaceae</taxon>
        <taxon>Belliella</taxon>
    </lineage>
</organism>
<gene>
    <name evidence="2" type="ORF">MM239_12410</name>
</gene>
<evidence type="ECO:0000313" key="2">
    <source>
        <dbReference type="EMBL" id="MCH7410202.1"/>
    </source>
</evidence>
<name>A0ABS9V1A9_9BACT</name>
<dbReference type="Proteomes" id="UP001165489">
    <property type="component" value="Unassembled WGS sequence"/>
</dbReference>
<evidence type="ECO:0008006" key="4">
    <source>
        <dbReference type="Google" id="ProtNLM"/>
    </source>
</evidence>
<dbReference type="RefSeq" id="WP_241348570.1">
    <property type="nucleotide sequence ID" value="NZ_JAKZGP010000031.1"/>
</dbReference>
<evidence type="ECO:0000256" key="1">
    <source>
        <dbReference type="SAM" id="Coils"/>
    </source>
</evidence>
<keyword evidence="1" id="KW-0175">Coiled coil</keyword>
<proteinExistence type="predicted"/>
<dbReference type="EMBL" id="JAKZGP010000031">
    <property type="protein sequence ID" value="MCH7410202.1"/>
    <property type="molecule type" value="Genomic_DNA"/>
</dbReference>
<comment type="caution">
    <text evidence="2">The sequence shown here is derived from an EMBL/GenBank/DDBJ whole genome shotgun (WGS) entry which is preliminary data.</text>
</comment>
<accession>A0ABS9V1A9</accession>
<feature type="coiled-coil region" evidence="1">
    <location>
        <begin position="160"/>
        <end position="190"/>
    </location>
</feature>
<protein>
    <recommendedName>
        <fullName evidence="4">Phage integrase SAM-like domain-containing protein</fullName>
    </recommendedName>
</protein>
<sequence length="551" mass="65650">MAWTISLFRHKRKKKDGTFQIKLKIRNRDLKFQYDFPIEYKVAGKKKKLSLSLDFWNNLSKNNKKIIYVAEHRYKEILFFLENNNVPITPKSIRNLYIQEPFDITKENEIEKIKHLLSYELSEKEISEYSGDQLIGIANSLDDLQIGNDEILQEDQVGTLLILAEEHNRKKEELNKARNIENNLDRCDAQYKITGYYDYTRIIDAFGYYWTLKRINDSRYLTKYDGKIVLRVAQFIFLTGASNRVEDLNHEWVKSYFLHLKNYGFLDTRKIRNYTPLELYDYKDLIIENQHRNKIYSLESYVDQIKKFKKYFRTLRKKTTFFDSIPKLDLDDFDINSLKNIEADYEQVKTQKDHYLNVEELEIMSGFKSDNEELNLTRDLFFIQTFSSGNRSIEKDLVAIKVHKGITYFEVKHSKTKSKNVNGQFKYLREVLTRYNYILPEIKMNSRQYNENLKKIAEELNFNRKIEHVVNKINSKATVYNYIPLKKCISQYYSRHTLVNYLVDGGTKDTDIIKITGHVNTDILDHYKKNVTVQEKQKIIDIADKNNQSKS</sequence>
<reference evidence="2" key="1">
    <citation type="submission" date="2022-03" db="EMBL/GenBank/DDBJ databases">
        <title>De novo assembled genomes of Belliella spp. (Cyclobacteriaceae) strains.</title>
        <authorList>
            <person name="Szabo A."/>
            <person name="Korponai K."/>
            <person name="Felfoldi T."/>
        </authorList>
    </citation>
    <scope>NUCLEOTIDE SEQUENCE</scope>
    <source>
        <strain evidence="2">DSM 111904</strain>
    </source>
</reference>
<keyword evidence="3" id="KW-1185">Reference proteome</keyword>
<evidence type="ECO:0000313" key="3">
    <source>
        <dbReference type="Proteomes" id="UP001165489"/>
    </source>
</evidence>